<dbReference type="OMA" id="FADESNM"/>
<dbReference type="AlphaFoldDB" id="A0A0P1AQG5"/>
<dbReference type="RefSeq" id="XP_024579497.1">
    <property type="nucleotide sequence ID" value="XM_024729085.1"/>
</dbReference>
<dbReference type="GO" id="GO:0003697">
    <property type="term" value="F:single-stranded DNA binding"/>
    <property type="evidence" value="ECO:0007669"/>
    <property type="project" value="TreeGrafter"/>
</dbReference>
<evidence type="ECO:0000313" key="2">
    <source>
        <dbReference type="Proteomes" id="UP000054928"/>
    </source>
</evidence>
<accession>A0A0P1AQG5</accession>
<dbReference type="PANTHER" id="PTHR28653">
    <property type="match status" value="1"/>
</dbReference>
<organism evidence="1 2">
    <name type="scientific">Plasmopara halstedii</name>
    <name type="common">Downy mildew of sunflower</name>
    <dbReference type="NCBI Taxonomy" id="4781"/>
    <lineage>
        <taxon>Eukaryota</taxon>
        <taxon>Sar</taxon>
        <taxon>Stramenopiles</taxon>
        <taxon>Oomycota</taxon>
        <taxon>Peronosporomycetes</taxon>
        <taxon>Peronosporales</taxon>
        <taxon>Peronosporaceae</taxon>
        <taxon>Plasmopara</taxon>
    </lineage>
</organism>
<dbReference type="EMBL" id="CCYD01000653">
    <property type="protein sequence ID" value="CEG43128.1"/>
    <property type="molecule type" value="Genomic_DNA"/>
</dbReference>
<keyword evidence="2" id="KW-1185">Reference proteome</keyword>
<dbReference type="OrthoDB" id="157876at2759"/>
<dbReference type="GeneID" id="36408400"/>
<dbReference type="Proteomes" id="UP000054928">
    <property type="component" value="Unassembled WGS sequence"/>
</dbReference>
<dbReference type="PANTHER" id="PTHR28653:SF1">
    <property type="entry name" value="ATPASE SWSAP1"/>
    <property type="match status" value="1"/>
</dbReference>
<proteinExistence type="predicted"/>
<name>A0A0P1AQG5_PLAHL</name>
<protein>
    <submittedName>
        <fullName evidence="1">Uncharacterized protein</fullName>
    </submittedName>
</protein>
<evidence type="ECO:0000313" key="1">
    <source>
        <dbReference type="EMBL" id="CEG43128.1"/>
    </source>
</evidence>
<sequence>MPHLEEFFTHGNGAIACMGSSAADNTYHSQEKDGRIADKGILYLHGPQDACQTSLLLQFGFTQAKAGKNVVLIICGSAGASQNPVASDIVPITACSKCHLPVQTGEDNSIWSCIHIKYLRSSVELQHFLCSLHVVDNDTSVLLVNGFENYFTDPSHMGIVYHTLALLLEAQEYMKIATGLGITLVAGNTDAFLLRDRPLLRRWCRFLEIVPWCDDPNGFILREETEKYTQSGDAVATSQIQFRFRRPGDNTDGYFQLLNVQRRQL</sequence>
<reference evidence="2" key="1">
    <citation type="submission" date="2014-09" db="EMBL/GenBank/DDBJ databases">
        <authorList>
            <person name="Sharma Rahul"/>
            <person name="Thines Marco"/>
        </authorList>
    </citation>
    <scope>NUCLEOTIDE SEQUENCE [LARGE SCALE GENOMIC DNA]</scope>
</reference>
<dbReference type="GO" id="GO:0000724">
    <property type="term" value="P:double-strand break repair via homologous recombination"/>
    <property type="evidence" value="ECO:0007669"/>
    <property type="project" value="TreeGrafter"/>
</dbReference>
<dbReference type="GO" id="GO:0097196">
    <property type="term" value="C:Shu complex"/>
    <property type="evidence" value="ECO:0007669"/>
    <property type="project" value="TreeGrafter"/>
</dbReference>